<dbReference type="OrthoDB" id="10012632at2"/>
<feature type="signal peptide" evidence="3">
    <location>
        <begin position="1"/>
        <end position="27"/>
    </location>
</feature>
<evidence type="ECO:0000256" key="2">
    <source>
        <dbReference type="SAM" id="Phobius"/>
    </source>
</evidence>
<reference evidence="4 5" key="1">
    <citation type="submission" date="2016-10" db="EMBL/GenBank/DDBJ databases">
        <authorList>
            <person name="Cai Z."/>
        </authorList>
    </citation>
    <scope>NUCLEOTIDE SEQUENCE [LARGE SCALE GENOMIC DNA]</scope>
    <source>
        <strain evidence="4 5">CGMCC 1.10826</strain>
    </source>
</reference>
<dbReference type="AlphaFoldDB" id="A0A2Y9AN78"/>
<gene>
    <name evidence="4" type="ORF">SAMN05216184_11441</name>
</gene>
<organism evidence="4 5">
    <name type="scientific">Georgenia satyanarayanai</name>
    <dbReference type="NCBI Taxonomy" id="860221"/>
    <lineage>
        <taxon>Bacteria</taxon>
        <taxon>Bacillati</taxon>
        <taxon>Actinomycetota</taxon>
        <taxon>Actinomycetes</taxon>
        <taxon>Micrococcales</taxon>
        <taxon>Bogoriellaceae</taxon>
        <taxon>Georgenia</taxon>
    </lineage>
</organism>
<feature type="compositionally biased region" description="Pro residues" evidence="1">
    <location>
        <begin position="335"/>
        <end position="344"/>
    </location>
</feature>
<dbReference type="EMBL" id="UETB01000014">
    <property type="protein sequence ID" value="SSA45516.1"/>
    <property type="molecule type" value="Genomic_DNA"/>
</dbReference>
<evidence type="ECO:0000313" key="5">
    <source>
        <dbReference type="Proteomes" id="UP000250222"/>
    </source>
</evidence>
<keyword evidence="3" id="KW-0732">Signal</keyword>
<keyword evidence="2" id="KW-0472">Membrane</keyword>
<evidence type="ECO:0000313" key="4">
    <source>
        <dbReference type="EMBL" id="SSA45516.1"/>
    </source>
</evidence>
<evidence type="ECO:0000256" key="3">
    <source>
        <dbReference type="SAM" id="SignalP"/>
    </source>
</evidence>
<proteinExistence type="predicted"/>
<dbReference type="RefSeq" id="WP_110853397.1">
    <property type="nucleotide sequence ID" value="NZ_QKLZ01000014.1"/>
</dbReference>
<keyword evidence="5" id="KW-1185">Reference proteome</keyword>
<sequence length="430" mass="43035">MISASAWSSRWAAGTAALLLAGGSALPGDDLQPPETDPAPPVGAPTEETPEPEVPEQPDRDDPTDGPTDGGPAVPPADGPSVDEPPAEEPPLDELPVEEPPAEDGPDEEPPAEDGPTEEAPEEEAPSEETEPVGPVLVVVPEPVRGVVDGAPGYVLPLGDGGFTWLVDGVRVDELGAAARLVESPGGGWYELSAAALGADVERLVLAVVAAPGHALLAPDGTTSLVRAVLDPRAPSALVAPTALDGEGREDAVVVPEATTQVVRDAAGEVLDAGIHPVTAEYVDGEATVTLTVTAAEGHRLEVGGLPVEAVPGAGGPVEVVLVLTDVPPATAEPAPSPEEPPAPAVAEAPAEVPARDPAEESGGHLALAAPLVTVPPAAPEPAAEDVDVMEPVEALAELPESGPEGLGLMVMLGGLLLGGSWLALGMRGE</sequence>
<keyword evidence="2" id="KW-0812">Transmembrane</keyword>
<feature type="chain" id="PRO_5039060989" evidence="3">
    <location>
        <begin position="28"/>
        <end position="430"/>
    </location>
</feature>
<feature type="region of interest" description="Disordered" evidence="1">
    <location>
        <begin position="23"/>
        <end position="135"/>
    </location>
</feature>
<dbReference type="Proteomes" id="UP000250222">
    <property type="component" value="Unassembled WGS sequence"/>
</dbReference>
<accession>A0A2Y9AN78</accession>
<evidence type="ECO:0000256" key="1">
    <source>
        <dbReference type="SAM" id="MobiDB-lite"/>
    </source>
</evidence>
<keyword evidence="2" id="KW-1133">Transmembrane helix</keyword>
<feature type="transmembrane region" description="Helical" evidence="2">
    <location>
        <begin position="406"/>
        <end position="425"/>
    </location>
</feature>
<protein>
    <submittedName>
        <fullName evidence="4">Uncharacterized protein</fullName>
    </submittedName>
</protein>
<name>A0A2Y9AN78_9MICO</name>
<feature type="region of interest" description="Disordered" evidence="1">
    <location>
        <begin position="329"/>
        <end position="362"/>
    </location>
</feature>
<feature type="compositionally biased region" description="Acidic residues" evidence="1">
    <location>
        <begin position="85"/>
        <end position="131"/>
    </location>
</feature>